<accession>A0A833SBP3</accession>
<evidence type="ECO:0000313" key="1">
    <source>
        <dbReference type="EMBL" id="KAF4038806.1"/>
    </source>
</evidence>
<proteinExistence type="predicted"/>
<keyword evidence="2" id="KW-1185">Reference proteome</keyword>
<name>A0A833SBP3_PHYIN</name>
<sequence length="623" mass="67457">MANPPVAITRSAALRGNVVRLECTHELPGRVWDEPIYARLHEARHIQPGHRIPFVIDDSSRRPGWVCTNGMTLTNQACHQQWTRKKARPTGLRDRPLLLLFRFVRFRRCFVTDGDGSDPNRFVKASQTIFLVGQVVAYRTCNRLSFVTPSGAALQPTSTYMCVVAVRQPESSTHTHVLLPAQAAWDSLISRHEYVVGWCHGAPSSSHPNRRTARFRSRWTAFVAPSASDSELQRLLRDAFVPRGSDTSVDFGTSAIPLATEFGRVISINPLEYARTYIGPTGSTSRADEDADSDSESATDILATGMSRGRPLSRDLPPIVSLDTPLRLSLSNEEQWISSDTLGIIQQRGAAPADPGLPSVATVAEVPPVTVAAPATTTATPGISETVVATLMSLAQATQQMVATTQQLVREQCELRDQQPAAMRSRSLWRVSLLPVDEGQPLVDTARVATVDVLDNAAVQAHGGETATDQGIGVGAGARLDVTQAAIKAGAEAATTFKRKDGHSENPAALRRLGDRHRVIIVGVHIGNGTASIATAIFNALDIVIAHGGVLDTRTDKCEWIGIISDRSAMSILTRLVSWTYGTQEEVTFSGLTPIPVRSSSTPVIKRDVAHAMKISYITQSQN</sequence>
<organism evidence="1 2">
    <name type="scientific">Phytophthora infestans</name>
    <name type="common">Potato late blight agent</name>
    <name type="synonym">Botrytis infestans</name>
    <dbReference type="NCBI Taxonomy" id="4787"/>
    <lineage>
        <taxon>Eukaryota</taxon>
        <taxon>Sar</taxon>
        <taxon>Stramenopiles</taxon>
        <taxon>Oomycota</taxon>
        <taxon>Peronosporomycetes</taxon>
        <taxon>Peronosporales</taxon>
        <taxon>Peronosporaceae</taxon>
        <taxon>Phytophthora</taxon>
    </lineage>
</organism>
<reference evidence="1" key="1">
    <citation type="submission" date="2020-04" db="EMBL/GenBank/DDBJ databases">
        <title>Hybrid Assembly of Korean Phytophthora infestans isolates.</title>
        <authorList>
            <person name="Prokchorchik M."/>
            <person name="Lee Y."/>
            <person name="Seo J."/>
            <person name="Cho J.-H."/>
            <person name="Park Y.-E."/>
            <person name="Jang D.-C."/>
            <person name="Im J.-S."/>
            <person name="Choi J.-G."/>
            <person name="Park H.-J."/>
            <person name="Lee G.-B."/>
            <person name="Lee Y.-G."/>
            <person name="Hong S.-Y."/>
            <person name="Cho K."/>
            <person name="Sohn K.H."/>
        </authorList>
    </citation>
    <scope>NUCLEOTIDE SEQUENCE</scope>
    <source>
        <strain evidence="1">KR_1_A1</strain>
    </source>
</reference>
<comment type="caution">
    <text evidence="1">The sequence shown here is derived from an EMBL/GenBank/DDBJ whole genome shotgun (WGS) entry which is preliminary data.</text>
</comment>
<dbReference type="EMBL" id="WSZM01000188">
    <property type="protein sequence ID" value="KAF4038806.1"/>
    <property type="molecule type" value="Genomic_DNA"/>
</dbReference>
<dbReference type="Proteomes" id="UP000602510">
    <property type="component" value="Unassembled WGS sequence"/>
</dbReference>
<dbReference type="AlphaFoldDB" id="A0A833SBP3"/>
<gene>
    <name evidence="1" type="ORF">GN244_ATG09061</name>
</gene>
<protein>
    <submittedName>
        <fullName evidence="1">Uncharacterized protein</fullName>
    </submittedName>
</protein>
<evidence type="ECO:0000313" key="2">
    <source>
        <dbReference type="Proteomes" id="UP000602510"/>
    </source>
</evidence>